<feature type="transmembrane region" description="Helical" evidence="4">
    <location>
        <begin position="241"/>
        <end position="261"/>
    </location>
</feature>
<keyword evidence="1 4" id="KW-0812">Transmembrane</keyword>
<dbReference type="Pfam" id="PF07690">
    <property type="entry name" value="MFS_1"/>
    <property type="match status" value="1"/>
</dbReference>
<dbReference type="Gene3D" id="1.20.1250.20">
    <property type="entry name" value="MFS general substrate transporter like domains"/>
    <property type="match status" value="1"/>
</dbReference>
<evidence type="ECO:0000313" key="7">
    <source>
        <dbReference type="EMBL" id="KVT42842.1"/>
    </source>
</evidence>
<keyword evidence="2 4" id="KW-1133">Transmembrane helix</keyword>
<feature type="transmembrane region" description="Helical" evidence="4">
    <location>
        <begin position="371"/>
        <end position="394"/>
    </location>
</feature>
<dbReference type="InterPro" id="IPR020846">
    <property type="entry name" value="MFS_dom"/>
</dbReference>
<evidence type="ECO:0000313" key="8">
    <source>
        <dbReference type="Proteomes" id="UP000056732"/>
    </source>
</evidence>
<feature type="transmembrane region" description="Helical" evidence="4">
    <location>
        <begin position="268"/>
        <end position="293"/>
    </location>
</feature>
<evidence type="ECO:0000256" key="1">
    <source>
        <dbReference type="ARBA" id="ARBA00022692"/>
    </source>
</evidence>
<evidence type="ECO:0000259" key="5">
    <source>
        <dbReference type="PROSITE" id="PS50850"/>
    </source>
</evidence>
<comment type="caution">
    <text evidence="7">The sequence shown here is derived from an EMBL/GenBank/DDBJ whole genome shotgun (WGS) entry which is preliminary data.</text>
</comment>
<reference evidence="8 9" key="1">
    <citation type="submission" date="2015-11" db="EMBL/GenBank/DDBJ databases">
        <title>Expanding the genomic diversity of Burkholderia species for the development of highly accurate diagnostics.</title>
        <authorList>
            <person name="Sahl J."/>
            <person name="Keim P."/>
            <person name="Wagner D."/>
        </authorList>
    </citation>
    <scope>NUCLEOTIDE SEQUENCE [LARGE SCALE GENOMIC DNA]</scope>
    <source>
        <strain evidence="7 8">MSMB1137WGS</strain>
        <strain evidence="6 9">MSMB2058</strain>
    </source>
</reference>
<evidence type="ECO:0000256" key="2">
    <source>
        <dbReference type="ARBA" id="ARBA00022989"/>
    </source>
</evidence>
<dbReference type="PANTHER" id="PTHR42910:SF1">
    <property type="entry name" value="MAJOR FACILITATOR SUPERFAMILY (MFS) PROFILE DOMAIN-CONTAINING PROTEIN"/>
    <property type="match status" value="1"/>
</dbReference>
<feature type="transmembrane region" description="Helical" evidence="4">
    <location>
        <begin position="37"/>
        <end position="58"/>
    </location>
</feature>
<evidence type="ECO:0000313" key="9">
    <source>
        <dbReference type="Proteomes" id="UP000061665"/>
    </source>
</evidence>
<organism evidence="7 8">
    <name type="scientific">Burkholderia ubonensis</name>
    <dbReference type="NCBI Taxonomy" id="101571"/>
    <lineage>
        <taxon>Bacteria</taxon>
        <taxon>Pseudomonadati</taxon>
        <taxon>Pseudomonadota</taxon>
        <taxon>Betaproteobacteria</taxon>
        <taxon>Burkholderiales</taxon>
        <taxon>Burkholderiaceae</taxon>
        <taxon>Burkholderia</taxon>
        <taxon>Burkholderia cepacia complex</taxon>
    </lineage>
</organism>
<sequence>MSAGTTFLFAAAVAVIALNLYASQSLGADIGRSFGVPATLAGLVTTACLLGYAIGLFFVVPLTDLIDNKYLLKMALFFDVLALVLMCVSMNFTFMVIVSFVSGVTTSATQLLVPMAGLLSSEQRRGRVVGNVVSGLMLGFLLSRPLASIATDFAGWRSFYALLACLVACVVVVIVPKIPARSVSRDEKYFRLIGSVWMLLVQEKQLRRRALYQALCMVAFGMFWTSIALRLAQSPFNLGKIGIAMVTMSGVAGVFVAPMAGRLGDRGLTTIGTIVSHLLIIFSMLLAAAGGWLVPRLAIQHGVPVGLGLLVLSALVLDAGVIGDQTLGRRVINLLRPEIRGRVNGAFVGVFMVGGAIGSAISGWAWVEYGWLGVCVLAALFGLLALLAFVGELVRERPAH</sequence>
<dbReference type="InterPro" id="IPR036259">
    <property type="entry name" value="MFS_trans_sf"/>
</dbReference>
<feature type="transmembrane region" description="Helical" evidence="4">
    <location>
        <begin position="210"/>
        <end position="229"/>
    </location>
</feature>
<dbReference type="GO" id="GO:0022857">
    <property type="term" value="F:transmembrane transporter activity"/>
    <property type="evidence" value="ECO:0007669"/>
    <property type="project" value="InterPro"/>
</dbReference>
<dbReference type="PANTHER" id="PTHR42910">
    <property type="entry name" value="TRANSPORTER SCO4007-RELATED"/>
    <property type="match status" value="1"/>
</dbReference>
<name>A0AAW3NAG3_9BURK</name>
<dbReference type="AlphaFoldDB" id="A0AAW3NAG3"/>
<feature type="transmembrane region" description="Helical" evidence="4">
    <location>
        <begin position="343"/>
        <end position="365"/>
    </location>
</feature>
<evidence type="ECO:0000313" key="6">
    <source>
        <dbReference type="EMBL" id="KVM24657.1"/>
    </source>
</evidence>
<dbReference type="Proteomes" id="UP000061665">
    <property type="component" value="Unassembled WGS sequence"/>
</dbReference>
<gene>
    <name evidence="6" type="ORF">WJ53_14865</name>
    <name evidence="7" type="ORF">WK53_17985</name>
</gene>
<dbReference type="EMBL" id="LOZE01000115">
    <property type="protein sequence ID" value="KVM24657.1"/>
    <property type="molecule type" value="Genomic_DNA"/>
</dbReference>
<evidence type="ECO:0000256" key="4">
    <source>
        <dbReference type="SAM" id="Phobius"/>
    </source>
</evidence>
<feature type="transmembrane region" description="Helical" evidence="4">
    <location>
        <begin position="159"/>
        <end position="178"/>
    </location>
</feature>
<evidence type="ECO:0000256" key="3">
    <source>
        <dbReference type="ARBA" id="ARBA00023136"/>
    </source>
</evidence>
<dbReference type="CDD" id="cd17324">
    <property type="entry name" value="MFS_NepI_like"/>
    <property type="match status" value="1"/>
</dbReference>
<dbReference type="Proteomes" id="UP000056732">
    <property type="component" value="Unassembled WGS sequence"/>
</dbReference>
<feature type="domain" description="Major facilitator superfamily (MFS) profile" evidence="5">
    <location>
        <begin position="1"/>
        <end position="394"/>
    </location>
</feature>
<proteinExistence type="predicted"/>
<protein>
    <recommendedName>
        <fullName evidence="5">Major facilitator superfamily (MFS) profile domain-containing protein</fullName>
    </recommendedName>
</protein>
<dbReference type="SUPFAM" id="SSF103473">
    <property type="entry name" value="MFS general substrate transporter"/>
    <property type="match status" value="1"/>
</dbReference>
<keyword evidence="3 4" id="KW-0472">Membrane</keyword>
<dbReference type="PROSITE" id="PS50850">
    <property type="entry name" value="MFS"/>
    <property type="match status" value="1"/>
</dbReference>
<feature type="transmembrane region" description="Helical" evidence="4">
    <location>
        <begin position="299"/>
        <end position="322"/>
    </location>
</feature>
<dbReference type="InterPro" id="IPR011701">
    <property type="entry name" value="MFS"/>
</dbReference>
<dbReference type="EMBL" id="LPDO01000141">
    <property type="protein sequence ID" value="KVT42842.1"/>
    <property type="molecule type" value="Genomic_DNA"/>
</dbReference>
<accession>A0AAW3NAG3</accession>